<reference evidence="2" key="1">
    <citation type="submission" date="2020-01" db="EMBL/GenBank/DDBJ databases">
        <title>Development of genomics and gene disruption for Polysphondylium violaceum indicates a role for the polyketide synthase stlB in stalk morphogenesis.</title>
        <authorList>
            <person name="Narita B."/>
            <person name="Kawabe Y."/>
            <person name="Kin K."/>
            <person name="Saito T."/>
            <person name="Gibbs R."/>
            <person name="Kuspa A."/>
            <person name="Muzny D."/>
            <person name="Queller D."/>
            <person name="Richards S."/>
            <person name="Strassman J."/>
            <person name="Sucgang R."/>
            <person name="Worley K."/>
            <person name="Schaap P."/>
        </authorList>
    </citation>
    <scope>NUCLEOTIDE SEQUENCE</scope>
    <source>
        <strain evidence="2">QSvi11</strain>
    </source>
</reference>
<dbReference type="SUPFAM" id="SSF56973">
    <property type="entry name" value="Aerolisin/ETX pore-forming domain"/>
    <property type="match status" value="1"/>
</dbReference>
<proteinExistence type="predicted"/>
<dbReference type="Pfam" id="PF18063">
    <property type="entry name" value="BB_PF"/>
    <property type="match status" value="1"/>
</dbReference>
<dbReference type="EMBL" id="AJWJ01000047">
    <property type="protein sequence ID" value="KAF2076845.1"/>
    <property type="molecule type" value="Genomic_DNA"/>
</dbReference>
<gene>
    <name evidence="2" type="ORF">CYY_001873</name>
</gene>
<dbReference type="PANTHER" id="PTHR35884:SF1">
    <property type="entry name" value="MONALYSIN BETA BARREL PORE-FORMING DOMAIN-CONTAINING PROTEIN-RELATED"/>
    <property type="match status" value="1"/>
</dbReference>
<accession>A0A8J4V193</accession>
<name>A0A8J4V193_9MYCE</name>
<keyword evidence="3" id="KW-1185">Reference proteome</keyword>
<evidence type="ECO:0000259" key="1">
    <source>
        <dbReference type="Pfam" id="PF18063"/>
    </source>
</evidence>
<comment type="caution">
    <text evidence="2">The sequence shown here is derived from an EMBL/GenBank/DDBJ whole genome shotgun (WGS) entry which is preliminary data.</text>
</comment>
<dbReference type="InterPro" id="IPR040927">
    <property type="entry name" value="PF_Monalysin"/>
</dbReference>
<feature type="domain" description="Monalysin Pore-forming" evidence="1">
    <location>
        <begin position="60"/>
        <end position="266"/>
    </location>
</feature>
<dbReference type="InterPro" id="IPR038768">
    <property type="entry name" value="SmlA"/>
</dbReference>
<sequence length="272" mass="30631">MSLESIVIDSLKRSLPAECFVGDQVIIKEIPDALKPPKIVETNIQPDAPIKFDPSKAVEVTSNFEIDRQIKLKNPPDSMVMVNSKFMKFKFVQNPDCEMKPIAAFMIYLNSLTIPGTISKTISLKKGFTSHFKATVEVKASVSAGIEGICDVGLEVTTGFEYDETMETEETVTTTETLTEGQYCVYQNALLYALKINTTVQLTLPGPVYLEGLGLTIYPPKDKIGKPSYTFYSFSTCYRNDPFTIRYSDKLYSPISYEELYNYVMGDGWDRW</sequence>
<protein>
    <recommendedName>
        <fullName evidence="1">Monalysin Pore-forming domain-containing protein</fullName>
    </recommendedName>
</protein>
<dbReference type="GO" id="GO:0031157">
    <property type="term" value="P:regulation of aggregate size involved in sorocarp development"/>
    <property type="evidence" value="ECO:0007669"/>
    <property type="project" value="InterPro"/>
</dbReference>
<organism evidence="2 3">
    <name type="scientific">Polysphondylium violaceum</name>
    <dbReference type="NCBI Taxonomy" id="133409"/>
    <lineage>
        <taxon>Eukaryota</taxon>
        <taxon>Amoebozoa</taxon>
        <taxon>Evosea</taxon>
        <taxon>Eumycetozoa</taxon>
        <taxon>Dictyostelia</taxon>
        <taxon>Dictyosteliales</taxon>
        <taxon>Dictyosteliaceae</taxon>
        <taxon>Polysphondylium</taxon>
    </lineage>
</organism>
<dbReference type="PANTHER" id="PTHR35884">
    <property type="entry name" value="SMALL AGGREGATE FORMATION PROTEIN"/>
    <property type="match status" value="1"/>
</dbReference>
<evidence type="ECO:0000313" key="3">
    <source>
        <dbReference type="Proteomes" id="UP000695562"/>
    </source>
</evidence>
<dbReference type="Gene3D" id="2.170.15.10">
    <property type="entry name" value="Proaerolysin, chain A, domain 3"/>
    <property type="match status" value="1"/>
</dbReference>
<dbReference type="OrthoDB" id="2368263at2759"/>
<dbReference type="AlphaFoldDB" id="A0A8J4V193"/>
<dbReference type="Proteomes" id="UP000695562">
    <property type="component" value="Unassembled WGS sequence"/>
</dbReference>
<evidence type="ECO:0000313" key="2">
    <source>
        <dbReference type="EMBL" id="KAF2076845.1"/>
    </source>
</evidence>